<protein>
    <submittedName>
        <fullName evidence="1">Uncharacterized protein</fullName>
    </submittedName>
</protein>
<evidence type="ECO:0000313" key="1">
    <source>
        <dbReference type="EMBL" id="OTG30078.1"/>
    </source>
</evidence>
<organism evidence="1 2">
    <name type="scientific">Helianthus annuus</name>
    <name type="common">Common sunflower</name>
    <dbReference type="NCBI Taxonomy" id="4232"/>
    <lineage>
        <taxon>Eukaryota</taxon>
        <taxon>Viridiplantae</taxon>
        <taxon>Streptophyta</taxon>
        <taxon>Embryophyta</taxon>
        <taxon>Tracheophyta</taxon>
        <taxon>Spermatophyta</taxon>
        <taxon>Magnoliopsida</taxon>
        <taxon>eudicotyledons</taxon>
        <taxon>Gunneridae</taxon>
        <taxon>Pentapetalae</taxon>
        <taxon>asterids</taxon>
        <taxon>campanulids</taxon>
        <taxon>Asterales</taxon>
        <taxon>Asteraceae</taxon>
        <taxon>Asteroideae</taxon>
        <taxon>Heliantheae alliance</taxon>
        <taxon>Heliantheae</taxon>
        <taxon>Helianthus</taxon>
    </lineage>
</organism>
<sequence>MVSSFFHLSGNPIQSILKTLFSHIAVSLLFLQSSYFPSITRLLKHTLILCPLSSNNS</sequence>
<dbReference type="InParanoid" id="A0A251V390"/>
<accession>A0A251V390</accession>
<reference evidence="2" key="1">
    <citation type="journal article" date="2017" name="Nature">
        <title>The sunflower genome provides insights into oil metabolism, flowering and Asterid evolution.</title>
        <authorList>
            <person name="Badouin H."/>
            <person name="Gouzy J."/>
            <person name="Grassa C.J."/>
            <person name="Murat F."/>
            <person name="Staton S.E."/>
            <person name="Cottret L."/>
            <person name="Lelandais-Briere C."/>
            <person name="Owens G.L."/>
            <person name="Carrere S."/>
            <person name="Mayjonade B."/>
            <person name="Legrand L."/>
            <person name="Gill N."/>
            <person name="Kane N.C."/>
            <person name="Bowers J.E."/>
            <person name="Hubner S."/>
            <person name="Bellec A."/>
            <person name="Berard A."/>
            <person name="Berges H."/>
            <person name="Blanchet N."/>
            <person name="Boniface M.C."/>
            <person name="Brunel D."/>
            <person name="Catrice O."/>
            <person name="Chaidir N."/>
            <person name="Claudel C."/>
            <person name="Donnadieu C."/>
            <person name="Faraut T."/>
            <person name="Fievet G."/>
            <person name="Helmstetter N."/>
            <person name="King M."/>
            <person name="Knapp S.J."/>
            <person name="Lai Z."/>
            <person name="Le Paslier M.C."/>
            <person name="Lippi Y."/>
            <person name="Lorenzon L."/>
            <person name="Mandel J.R."/>
            <person name="Marage G."/>
            <person name="Marchand G."/>
            <person name="Marquand E."/>
            <person name="Bret-Mestries E."/>
            <person name="Morien E."/>
            <person name="Nambeesan S."/>
            <person name="Nguyen T."/>
            <person name="Pegot-Espagnet P."/>
            <person name="Pouilly N."/>
            <person name="Raftis F."/>
            <person name="Sallet E."/>
            <person name="Schiex T."/>
            <person name="Thomas J."/>
            <person name="Vandecasteele C."/>
            <person name="Vares D."/>
            <person name="Vear F."/>
            <person name="Vautrin S."/>
            <person name="Crespi M."/>
            <person name="Mangin B."/>
            <person name="Burke J.M."/>
            <person name="Salse J."/>
            <person name="Munos S."/>
            <person name="Vincourt P."/>
            <person name="Rieseberg L.H."/>
            <person name="Langlade N.B."/>
        </authorList>
    </citation>
    <scope>NUCLEOTIDE SEQUENCE [LARGE SCALE GENOMIC DNA]</scope>
    <source>
        <strain evidence="2">cv. SF193</strain>
    </source>
</reference>
<gene>
    <name evidence="1" type="ORF">HannXRQ_Chr03g0060501</name>
</gene>
<name>A0A251V390_HELAN</name>
<dbReference type="EMBL" id="CM007892">
    <property type="protein sequence ID" value="OTG30078.1"/>
    <property type="molecule type" value="Genomic_DNA"/>
</dbReference>
<dbReference type="AlphaFoldDB" id="A0A251V390"/>
<dbReference type="Proteomes" id="UP000215914">
    <property type="component" value="Chromosome 3"/>
</dbReference>
<evidence type="ECO:0000313" key="2">
    <source>
        <dbReference type="Proteomes" id="UP000215914"/>
    </source>
</evidence>
<keyword evidence="2" id="KW-1185">Reference proteome</keyword>
<proteinExistence type="predicted"/>